<dbReference type="NCBIfam" id="TIGR00390">
    <property type="entry name" value="hslU"/>
    <property type="match status" value="1"/>
</dbReference>
<name>M1Q0Z0_9ZZZZ</name>
<dbReference type="NCBIfam" id="NF003544">
    <property type="entry name" value="PRK05201.1"/>
    <property type="match status" value="1"/>
</dbReference>
<feature type="domain" description="AAA+ ATPase" evidence="5">
    <location>
        <begin position="68"/>
        <end position="353"/>
    </location>
</feature>
<dbReference type="Gene3D" id="1.10.8.10">
    <property type="entry name" value="DNA helicase RuvA subunit, C-terminal domain"/>
    <property type="match status" value="1"/>
</dbReference>
<evidence type="ECO:0000259" key="6">
    <source>
        <dbReference type="SMART" id="SM01086"/>
    </source>
</evidence>
<evidence type="ECO:0000313" key="7">
    <source>
        <dbReference type="EMBL" id="AGF92897.1"/>
    </source>
</evidence>
<dbReference type="SMART" id="SM00382">
    <property type="entry name" value="AAA"/>
    <property type="match status" value="1"/>
</dbReference>
<keyword evidence="4" id="KW-0143">Chaperone</keyword>
<dbReference type="AlphaFoldDB" id="M1Q0Z0"/>
<dbReference type="GO" id="GO:0008233">
    <property type="term" value="F:peptidase activity"/>
    <property type="evidence" value="ECO:0007669"/>
    <property type="project" value="InterPro"/>
</dbReference>
<evidence type="ECO:0000256" key="4">
    <source>
        <dbReference type="ARBA" id="ARBA00023186"/>
    </source>
</evidence>
<reference evidence="7" key="1">
    <citation type="journal article" date="2013" name="Syst. Appl. Microbiol.">
        <title>New insights into the archaeal diversity of a hypersaline microbial mat obtained by a metagenomic approach.</title>
        <authorList>
            <person name="Lopez-Lopez A."/>
            <person name="Richter M."/>
            <person name="Pena A."/>
            <person name="Tamames J."/>
            <person name="Rossello-Mora R."/>
        </authorList>
    </citation>
    <scope>NUCLEOTIDE SEQUENCE</scope>
</reference>
<dbReference type="Pfam" id="PF07724">
    <property type="entry name" value="AAA_2"/>
    <property type="match status" value="1"/>
</dbReference>
<sequence>MVGNNGGRMVNLPTILDSDKSELTPQQIVESLDEYIIGQDEAKRSVAIALRNRVRRQQVEGEIRDEIKPKNILMIGPTGVGKSEISRRLANIAQAPFLKVEATKFTEVGYMGRDVESMIRDLMSRGIEMVRQHEVEKVEEEARGMVEDRILDKLLPAEDAKEERSKSLERTRDKLKRKLRQGDLDERYIEVSIKQSSTPQVEVFSDQGMDQMGINMGDMLGNIFPSKKETKRIKIKEARDVLFDEEVDKLLNEQEIKRRGIELAEESGIIFLDEIDKIAGDRPGESGGGGPGVSRQGVQRDILPLLEGSTVRSQQGTINTENILFITAGAFNVSSPSDLIPELQGRLPIRVELDSLDAPEFKRILTEPKDALVKQYQALLDVEGLELEFTEGAIDEIARASAQLNETTENIGARRLETVMEKLMEEISFDAPSMEPGTEKIDRDYVKDKLEKIIEDRDLSRYIL</sequence>
<comment type="similarity">
    <text evidence="1">Belongs to the ClpX chaperone family. HslU subfamily.</text>
</comment>
<dbReference type="InterPro" id="IPR004491">
    <property type="entry name" value="HslU"/>
</dbReference>
<dbReference type="PANTHER" id="PTHR48102">
    <property type="entry name" value="ATP-DEPENDENT CLP PROTEASE ATP-BINDING SUBUNIT CLPX-LIKE, MITOCHONDRIAL-RELATED"/>
    <property type="match status" value="1"/>
</dbReference>
<dbReference type="GO" id="GO:0016887">
    <property type="term" value="F:ATP hydrolysis activity"/>
    <property type="evidence" value="ECO:0007669"/>
    <property type="project" value="InterPro"/>
</dbReference>
<dbReference type="InterPro" id="IPR019489">
    <property type="entry name" value="Clp_ATPase_C"/>
</dbReference>
<dbReference type="InterPro" id="IPR027417">
    <property type="entry name" value="P-loop_NTPase"/>
</dbReference>
<organism evidence="7">
    <name type="scientific">uncultured organism</name>
    <dbReference type="NCBI Taxonomy" id="155900"/>
    <lineage>
        <taxon>unclassified sequences</taxon>
        <taxon>environmental samples</taxon>
    </lineage>
</organism>
<dbReference type="GO" id="GO:0005524">
    <property type="term" value="F:ATP binding"/>
    <property type="evidence" value="ECO:0007669"/>
    <property type="project" value="UniProtKB-KW"/>
</dbReference>
<dbReference type="SMART" id="SM01086">
    <property type="entry name" value="ClpB_D2-small"/>
    <property type="match status" value="1"/>
</dbReference>
<feature type="domain" description="Clp ATPase C-terminal" evidence="6">
    <location>
        <begin position="356"/>
        <end position="452"/>
    </location>
</feature>
<evidence type="ECO:0000259" key="5">
    <source>
        <dbReference type="SMART" id="SM00382"/>
    </source>
</evidence>
<dbReference type="Pfam" id="PF00004">
    <property type="entry name" value="AAA"/>
    <property type="match status" value="1"/>
</dbReference>
<evidence type="ECO:0000256" key="1">
    <source>
        <dbReference type="ARBA" id="ARBA00009771"/>
    </source>
</evidence>
<dbReference type="GO" id="GO:0051603">
    <property type="term" value="P:proteolysis involved in protein catabolic process"/>
    <property type="evidence" value="ECO:0007669"/>
    <property type="project" value="TreeGrafter"/>
</dbReference>
<evidence type="ECO:0000256" key="2">
    <source>
        <dbReference type="ARBA" id="ARBA00022741"/>
    </source>
</evidence>
<dbReference type="Gene3D" id="3.40.50.300">
    <property type="entry name" value="P-loop containing nucleotide triphosphate hydrolases"/>
    <property type="match status" value="2"/>
</dbReference>
<dbReference type="Gene3D" id="1.10.8.60">
    <property type="match status" value="1"/>
</dbReference>
<dbReference type="SUPFAM" id="SSF52540">
    <property type="entry name" value="P-loop containing nucleoside triphosphate hydrolases"/>
    <property type="match status" value="1"/>
</dbReference>
<dbReference type="PANTHER" id="PTHR48102:SF3">
    <property type="entry name" value="ATP-DEPENDENT PROTEASE ATPASE SUBUNIT HSLU"/>
    <property type="match status" value="1"/>
</dbReference>
<dbReference type="InterPro" id="IPR003593">
    <property type="entry name" value="AAA+_ATPase"/>
</dbReference>
<dbReference type="InterPro" id="IPR003959">
    <property type="entry name" value="ATPase_AAA_core"/>
</dbReference>
<keyword evidence="7" id="KW-0346">Stress response</keyword>
<dbReference type="InterPro" id="IPR050052">
    <property type="entry name" value="ATP-dep_Clp_protease_ClpX"/>
</dbReference>
<accession>M1Q0Z0</accession>
<evidence type="ECO:0000256" key="3">
    <source>
        <dbReference type="ARBA" id="ARBA00022840"/>
    </source>
</evidence>
<proteinExistence type="inferred from homology"/>
<dbReference type="FunFam" id="3.40.50.300:FF:000220">
    <property type="entry name" value="ATP-dependent protease ATPase subunit HslU"/>
    <property type="match status" value="1"/>
</dbReference>
<protein>
    <submittedName>
        <fullName evidence="7">Heat shock protein HslVU, ATPase subunit HslU</fullName>
    </submittedName>
</protein>
<keyword evidence="3" id="KW-0067">ATP-binding</keyword>
<gene>
    <name evidence="7" type="ORF">FLSS-4_0016</name>
</gene>
<keyword evidence="2" id="KW-0547">Nucleotide-binding</keyword>
<dbReference type="EMBL" id="JX684076">
    <property type="protein sequence ID" value="AGF92897.1"/>
    <property type="molecule type" value="Genomic_DNA"/>
</dbReference>